<protein>
    <recommendedName>
        <fullName evidence="2">CID domain-containing protein</fullName>
    </recommendedName>
</protein>
<evidence type="ECO:0000313" key="3">
    <source>
        <dbReference type="EMBL" id="KDR83640.1"/>
    </source>
</evidence>
<dbReference type="PROSITE" id="PS51391">
    <property type="entry name" value="CID"/>
    <property type="match status" value="1"/>
</dbReference>
<dbReference type="PANTHER" id="PTHR15921">
    <property type="entry name" value="PRE-MRNA CLEAVAGE COMPLEX II"/>
    <property type="match status" value="1"/>
</dbReference>
<organism evidence="3 4">
    <name type="scientific">Galerina marginata (strain CBS 339.88)</name>
    <dbReference type="NCBI Taxonomy" id="685588"/>
    <lineage>
        <taxon>Eukaryota</taxon>
        <taxon>Fungi</taxon>
        <taxon>Dikarya</taxon>
        <taxon>Basidiomycota</taxon>
        <taxon>Agaricomycotina</taxon>
        <taxon>Agaricomycetes</taxon>
        <taxon>Agaricomycetidae</taxon>
        <taxon>Agaricales</taxon>
        <taxon>Agaricineae</taxon>
        <taxon>Strophariaceae</taxon>
        <taxon>Galerina</taxon>
    </lineage>
</organism>
<evidence type="ECO:0000313" key="4">
    <source>
        <dbReference type="Proteomes" id="UP000027222"/>
    </source>
</evidence>
<dbReference type="GO" id="GO:0031124">
    <property type="term" value="P:mRNA 3'-end processing"/>
    <property type="evidence" value="ECO:0007669"/>
    <property type="project" value="InterPro"/>
</dbReference>
<name>A0A067TK89_GALM3</name>
<reference evidence="4" key="1">
    <citation type="journal article" date="2014" name="Proc. Natl. Acad. Sci. U.S.A.">
        <title>Extensive sampling of basidiomycete genomes demonstrates inadequacy of the white-rot/brown-rot paradigm for wood decay fungi.</title>
        <authorList>
            <person name="Riley R."/>
            <person name="Salamov A.A."/>
            <person name="Brown D.W."/>
            <person name="Nagy L.G."/>
            <person name="Floudas D."/>
            <person name="Held B.W."/>
            <person name="Levasseur A."/>
            <person name="Lombard V."/>
            <person name="Morin E."/>
            <person name="Otillar R."/>
            <person name="Lindquist E.A."/>
            <person name="Sun H."/>
            <person name="LaButti K.M."/>
            <person name="Schmutz J."/>
            <person name="Jabbour D."/>
            <person name="Luo H."/>
            <person name="Baker S.E."/>
            <person name="Pisabarro A.G."/>
            <person name="Walton J.D."/>
            <person name="Blanchette R.A."/>
            <person name="Henrissat B."/>
            <person name="Martin F."/>
            <person name="Cullen D."/>
            <person name="Hibbett D.S."/>
            <person name="Grigoriev I.V."/>
        </authorList>
    </citation>
    <scope>NUCLEOTIDE SEQUENCE [LARGE SCALE GENOMIC DNA]</scope>
    <source>
        <strain evidence="4">CBS 339.88</strain>
    </source>
</reference>
<dbReference type="Proteomes" id="UP000027222">
    <property type="component" value="Unassembled WGS sequence"/>
</dbReference>
<dbReference type="SMART" id="SM00582">
    <property type="entry name" value="RPR"/>
    <property type="match status" value="1"/>
</dbReference>
<keyword evidence="4" id="KW-1185">Reference proteome</keyword>
<dbReference type="Pfam" id="PF21936">
    <property type="entry name" value="Pcf11_C"/>
    <property type="match status" value="1"/>
</dbReference>
<dbReference type="EMBL" id="KL142368">
    <property type="protein sequence ID" value="KDR83640.1"/>
    <property type="molecule type" value="Genomic_DNA"/>
</dbReference>
<feature type="region of interest" description="Disordered" evidence="1">
    <location>
        <begin position="596"/>
        <end position="653"/>
    </location>
</feature>
<dbReference type="InterPro" id="IPR008942">
    <property type="entry name" value="ENTH_VHS"/>
</dbReference>
<dbReference type="AlphaFoldDB" id="A0A067TK89"/>
<dbReference type="PANTHER" id="PTHR15921:SF3">
    <property type="entry name" value="PRE-MRNA CLEAVAGE COMPLEX 2 PROTEIN PCF11"/>
    <property type="match status" value="1"/>
</dbReference>
<dbReference type="InterPro" id="IPR047415">
    <property type="entry name" value="Pcf11_CID"/>
</dbReference>
<gene>
    <name evidence="3" type="ORF">GALMADRAFT_235948</name>
</gene>
<evidence type="ECO:0000259" key="2">
    <source>
        <dbReference type="PROSITE" id="PS51391"/>
    </source>
</evidence>
<feature type="region of interest" description="Disordered" evidence="1">
    <location>
        <begin position="359"/>
        <end position="378"/>
    </location>
</feature>
<dbReference type="Pfam" id="PF04818">
    <property type="entry name" value="CID"/>
    <property type="match status" value="1"/>
</dbReference>
<proteinExistence type="predicted"/>
<evidence type="ECO:0000256" key="1">
    <source>
        <dbReference type="SAM" id="MobiDB-lite"/>
    </source>
</evidence>
<dbReference type="FunFam" id="1.25.40.90:FF:000016">
    <property type="entry name" value="mRNA cleavage factor complex component Pcf11"/>
    <property type="match status" value="1"/>
</dbReference>
<dbReference type="GO" id="GO:0000993">
    <property type="term" value="F:RNA polymerase II complex binding"/>
    <property type="evidence" value="ECO:0007669"/>
    <property type="project" value="InterPro"/>
</dbReference>
<dbReference type="STRING" id="685588.A0A067TK89"/>
<dbReference type="OrthoDB" id="2129491at2759"/>
<feature type="compositionally biased region" description="Low complexity" evidence="1">
    <location>
        <begin position="9"/>
        <end position="34"/>
    </location>
</feature>
<dbReference type="SUPFAM" id="SSF48464">
    <property type="entry name" value="ENTH/VHS domain"/>
    <property type="match status" value="1"/>
</dbReference>
<dbReference type="GO" id="GO:0006369">
    <property type="term" value="P:termination of RNA polymerase II transcription"/>
    <property type="evidence" value="ECO:0007669"/>
    <property type="project" value="InterPro"/>
</dbReference>
<accession>A0A067TK89</accession>
<feature type="region of interest" description="Disordered" evidence="1">
    <location>
        <begin position="1"/>
        <end position="42"/>
    </location>
</feature>
<dbReference type="GO" id="GO:0005849">
    <property type="term" value="C:mRNA cleavage factor complex"/>
    <property type="evidence" value="ECO:0007669"/>
    <property type="project" value="TreeGrafter"/>
</dbReference>
<dbReference type="Gene3D" id="1.25.40.90">
    <property type="match status" value="1"/>
</dbReference>
<dbReference type="InterPro" id="IPR006569">
    <property type="entry name" value="CID_dom"/>
</dbReference>
<feature type="domain" description="CID" evidence="2">
    <location>
        <begin position="46"/>
        <end position="175"/>
    </location>
</feature>
<dbReference type="GO" id="GO:0003729">
    <property type="term" value="F:mRNA binding"/>
    <property type="evidence" value="ECO:0007669"/>
    <property type="project" value="InterPro"/>
</dbReference>
<feature type="compositionally biased region" description="Low complexity" evidence="1">
    <location>
        <begin position="609"/>
        <end position="622"/>
    </location>
</feature>
<sequence length="653" mass="71738">MSLYSQNLYGQPSYGSPSYSSPAPAQGGYYYSQPPQQPTPPTYHVDPATFRRDYMSRLSELTFNSRPVIQQLSLMAQEYARFSDIVGQCLEQHIRRVPPWMKLPAFYVLDAISKNIYEPYARQFSSFVVPLYLDTYPQVDDSTKGKMEEMLLTWRTGSPSGKELFGIQQQHAIERGVWGAGGTGNTSNPNFHSGSGTITKSQVLSELNFTLGQKERAMQANPYDSLSQNHITVLQQLRLHVEAGVSQEELRQILVQLRNLVKTSAPPLIPQPPIPPVPPAWHPQPPFPPQLLHNAPSQSYPQPPPIVKAEEPPFGALVTQSRTPQPSSTNATPDNFANLLSTLLKAGVLSASGTPVGAGATVKEQDIPTESANAKPNEDSIRDYRSTVLAETVNLHTLDSVKPSCIVDLLYDRLGLQCKQCGIRFPDTPVGKRIQDDHLDMHFRQNRKASDDLGRGHSRSWFIGVEDWIHDISGDRKGKGRADGSGPLNAKAAAAAENAKRESDLRAQYVIVPPGEEAQVLSCPICKETLKSEFLEDDEDWVWKNATKKDDKIYHATCYAEAIVSTSSLAARLRNEKAYGSRSATPEVSLMSGIHSVRATPPPASLRVSCSKSPPQSPSSESKAAGTKRKVDHSDSNLPEEATGTPPLKKVAL</sequence>
<dbReference type="InterPro" id="IPR045154">
    <property type="entry name" value="PCF11-like"/>
</dbReference>
<dbReference type="GO" id="GO:0005737">
    <property type="term" value="C:cytoplasm"/>
    <property type="evidence" value="ECO:0007669"/>
    <property type="project" value="TreeGrafter"/>
</dbReference>
<dbReference type="InterPro" id="IPR054127">
    <property type="entry name" value="Pcf11_C"/>
</dbReference>
<dbReference type="CDD" id="cd16982">
    <property type="entry name" value="CID_Pcf11"/>
    <property type="match status" value="1"/>
</dbReference>
<dbReference type="HOGENOM" id="CLU_015606_2_0_1"/>